<keyword evidence="2" id="KW-1185">Reference proteome</keyword>
<dbReference type="InterPro" id="IPR003474">
    <property type="entry name" value="Glcn_transporter"/>
</dbReference>
<evidence type="ECO:0000313" key="2">
    <source>
        <dbReference type="Proteomes" id="UP001157960"/>
    </source>
</evidence>
<dbReference type="EMBL" id="FXTZ01000016">
    <property type="protein sequence ID" value="SMP33706.1"/>
    <property type="molecule type" value="Genomic_DNA"/>
</dbReference>
<reference evidence="1 2" key="1">
    <citation type="submission" date="2017-05" db="EMBL/GenBank/DDBJ databases">
        <authorList>
            <person name="Varghese N."/>
            <person name="Submissions S."/>
        </authorList>
    </citation>
    <scope>NUCLEOTIDE SEQUENCE [LARGE SCALE GENOMIC DNA]</scope>
    <source>
        <strain evidence="1 2">DSM 28214</strain>
    </source>
</reference>
<dbReference type="RefSeq" id="WP_283423590.1">
    <property type="nucleotide sequence ID" value="NZ_FXTZ01000016.1"/>
</dbReference>
<proteinExistence type="predicted"/>
<dbReference type="Pfam" id="PF02447">
    <property type="entry name" value="GntP_permease"/>
    <property type="match status" value="1"/>
</dbReference>
<accession>A0ABY1PGA1</accession>
<gene>
    <name evidence="1" type="ORF">SAMN06264346_11656</name>
</gene>
<name>A0ABY1PGA1_9FLAO</name>
<organism evidence="1 2">
    <name type="scientific">Chryseobacterium profundimaris</name>
    <dbReference type="NCBI Taxonomy" id="1387275"/>
    <lineage>
        <taxon>Bacteria</taxon>
        <taxon>Pseudomonadati</taxon>
        <taxon>Bacteroidota</taxon>
        <taxon>Flavobacteriia</taxon>
        <taxon>Flavobacteriales</taxon>
        <taxon>Weeksellaceae</taxon>
        <taxon>Chryseobacterium group</taxon>
        <taxon>Chryseobacterium</taxon>
    </lineage>
</organism>
<comment type="caution">
    <text evidence="1">The sequence shown here is derived from an EMBL/GenBank/DDBJ whole genome shotgun (WGS) entry which is preliminary data.</text>
</comment>
<dbReference type="Proteomes" id="UP001157960">
    <property type="component" value="Unassembled WGS sequence"/>
</dbReference>
<protein>
    <submittedName>
        <fullName evidence="1">GntP family permease</fullName>
    </submittedName>
</protein>
<evidence type="ECO:0000313" key="1">
    <source>
        <dbReference type="EMBL" id="SMP33706.1"/>
    </source>
</evidence>
<sequence>MSVVEILKSVETGVSSTMGQLGLLLAFGSVLGKLMTEGGAADCITTVLTAVFGKKNLAWAKAYVN</sequence>